<protein>
    <recommendedName>
        <fullName evidence="1">Reverse transcriptase domain-containing protein</fullName>
    </recommendedName>
</protein>
<dbReference type="Proteomes" id="UP001189429">
    <property type="component" value="Unassembled WGS sequence"/>
</dbReference>
<gene>
    <name evidence="2" type="ORF">PCOR1329_LOCUS62528</name>
</gene>
<dbReference type="EMBL" id="CAUYUJ010017903">
    <property type="protein sequence ID" value="CAK0878928.1"/>
    <property type="molecule type" value="Genomic_DNA"/>
</dbReference>
<feature type="domain" description="Reverse transcriptase" evidence="1">
    <location>
        <begin position="1"/>
        <end position="125"/>
    </location>
</feature>
<dbReference type="InterPro" id="IPR000477">
    <property type="entry name" value="RT_dom"/>
</dbReference>
<feature type="non-terminal residue" evidence="2">
    <location>
        <position position="1"/>
    </location>
</feature>
<evidence type="ECO:0000259" key="1">
    <source>
        <dbReference type="PROSITE" id="PS50878"/>
    </source>
</evidence>
<accession>A0ABN9VZ32</accession>
<reference evidence="2" key="1">
    <citation type="submission" date="2023-10" db="EMBL/GenBank/DDBJ databases">
        <authorList>
            <person name="Chen Y."/>
            <person name="Shah S."/>
            <person name="Dougan E. K."/>
            <person name="Thang M."/>
            <person name="Chan C."/>
        </authorList>
    </citation>
    <scope>NUCLEOTIDE SEQUENCE [LARGE SCALE GENOMIC DNA]</scope>
</reference>
<feature type="non-terminal residue" evidence="2">
    <location>
        <position position="125"/>
    </location>
</feature>
<evidence type="ECO:0000313" key="3">
    <source>
        <dbReference type="Proteomes" id="UP001189429"/>
    </source>
</evidence>
<keyword evidence="3" id="KW-1185">Reference proteome</keyword>
<organism evidence="2 3">
    <name type="scientific">Prorocentrum cordatum</name>
    <dbReference type="NCBI Taxonomy" id="2364126"/>
    <lineage>
        <taxon>Eukaryota</taxon>
        <taxon>Sar</taxon>
        <taxon>Alveolata</taxon>
        <taxon>Dinophyceae</taxon>
        <taxon>Prorocentrales</taxon>
        <taxon>Prorocentraceae</taxon>
        <taxon>Prorocentrum</taxon>
    </lineage>
</organism>
<evidence type="ECO:0000313" key="2">
    <source>
        <dbReference type="EMBL" id="CAK0878928.1"/>
    </source>
</evidence>
<comment type="caution">
    <text evidence="2">The sequence shown here is derived from an EMBL/GenBank/DDBJ whole genome shotgun (WGS) entry which is preliminary data.</text>
</comment>
<sequence>TDPAYVLSLDLEKCYDWMDLHILLELTNHLGLDICGHPTDVVLQGDNLVGVPQGCPMACILCNLTSIMWHLAVERAVPTATLFSYIDDRFILAHSWQELADALAATREIDRAIGPDLNVPKCARG</sequence>
<proteinExistence type="predicted"/>
<dbReference type="Pfam" id="PF00078">
    <property type="entry name" value="RVT_1"/>
    <property type="match status" value="1"/>
</dbReference>
<dbReference type="SUPFAM" id="SSF56672">
    <property type="entry name" value="DNA/RNA polymerases"/>
    <property type="match status" value="1"/>
</dbReference>
<dbReference type="InterPro" id="IPR043502">
    <property type="entry name" value="DNA/RNA_pol_sf"/>
</dbReference>
<dbReference type="PROSITE" id="PS50878">
    <property type="entry name" value="RT_POL"/>
    <property type="match status" value="1"/>
</dbReference>
<name>A0ABN9VZ32_9DINO</name>